<reference evidence="3 4" key="1">
    <citation type="journal article" date="2011" name="J. Bacteriol.">
        <title>Genome sequence of Microbacterium testaceum StLB037, an N-acylhomoserine lactone-degrading bacterium isolated from potato leaves.</title>
        <authorList>
            <person name="Morohoshi T."/>
            <person name="Wang W.-Z."/>
            <person name="Someya N."/>
            <person name="Ikeda T."/>
        </authorList>
    </citation>
    <scope>NUCLEOTIDE SEQUENCE [LARGE SCALE GENOMIC DNA]</scope>
    <source>
        <strain evidence="3 4">StLB037</strain>
    </source>
</reference>
<accession>E8NAF6</accession>
<reference key="2">
    <citation type="submission" date="2011-02" db="EMBL/GenBank/DDBJ databases">
        <title>Genome sequence of Microbacterium testaceum StLB037.</title>
        <authorList>
            <person name="Morohoshi T."/>
            <person name="Wang W.Z."/>
            <person name="Someya N."/>
            <person name="Ikeda T."/>
        </authorList>
    </citation>
    <scope>NUCLEOTIDE SEQUENCE</scope>
    <source>
        <strain>StLB037</strain>
    </source>
</reference>
<gene>
    <name evidence="3" type="ordered locus">MTES_1648</name>
</gene>
<dbReference type="InterPro" id="IPR022385">
    <property type="entry name" value="Rhs_assc_core"/>
</dbReference>
<dbReference type="NCBIfam" id="TIGR01643">
    <property type="entry name" value="YD_repeat_2x"/>
    <property type="match status" value="15"/>
</dbReference>
<dbReference type="EMBL" id="AP012052">
    <property type="protein sequence ID" value="BAJ74612.1"/>
    <property type="molecule type" value="Genomic_DNA"/>
</dbReference>
<dbReference type="STRING" id="979556.MTES_1648"/>
<protein>
    <submittedName>
        <fullName evidence="3">Rhs family protein</fullName>
    </submittedName>
</protein>
<sequence>MTDVDLEVYGAPDLTYDFPAADAVASAANAAANSIEDQTASRISYAATARTDFQGYFSELFNANADIAAGDARELVYRLRDVASFMGRLSDAAREENARRKRAREWRDRVEARRSNWLDATWDDIFGEEPPPTAGEISPPVFQSTALTPSVRQTPAPGSGGGGGGTSSARPENLRTFANGNAELDAGLSAHPGRLSEWTSDFMSTCDFGGIDVSPVVAGFRAWLDANANDTAWANTIAQAFEDAGTNGGIGTVSDAALAASLAAAGVSATRQDLVIDPPTAWGGAPTTGFVNDPVNSATGNFLEPENDLPFPAATGLLSLTRMYNSLNDGDGVFGLGWSSILDTALLLSDDDARFVMADGRQIVFGRDGRDWARATGENYWLNRVRAAEFAARGLIGPDGLLVTDNTGAWWAFTTGGDWLGAGHGAGNVVTVVRDAAGAIIALEHSRDRRVDVDYVDGLVASVTSSDGRRVEYLYDEDRRLSAVTGPAGTRTYRWNEDDLIDQVVSAAGVIECTNVYDVQGRVREQVTEFGRHTRFTYLSGRVTEVADADGSNANTWIADRKGRLVGIIDTDGNRQSMAYDPNGNLVSVTDREGRITVHAYDTRGRRTRTVTPDGADITYGYDDHDRVTTVVTAGGGIVTYDYPNDLERNPSRVTDPGGGVTELDWAAGLLRRVEDPEGVVVRFDYDAHGELVATRNADGAVAKLVRDATGRVTQAITPLGAVTRYVYTDAGSLASREGPDGSVWRYEYGAGGVVTAVIDPLGARTELEYGPHGSLTGTTDPLGRRIDRSFDAFGNVTGVTLPDGAAWGFTHDALSRLRAITDPAGGVWTREYDAVGELARTTDPTGVSAEASRSDTTMTVQTAFEETSVRYDSYGRPEKIQDAADDASLITYDPCGRPVEVLNADGGLTRLERDRAGRVTAITTPAGRTTRYDYDSCGRPVAAVDPTGARTALEYDADSRVIARVLPTGERAEIEYDLAGRVVREYVPGAGVARFGYDKVGRPIFAQDARFGIRRFSYDPAGQLVAATNGIGGVTRYAYDERGRVVSITDPAGGVTTRTYTHLDKVASQTDPLGRVTTADYDAAGRQIRQTGPDGTVTEWSYDDAGLESGLSVNGRVVTEIRRDARARTATIVDHTTAEPTTHTLRFTRLDRLAESTSDGRSTRWEYDADGARTRLITADGVTVDYTRDAAGHLTRIDHSRLGAVHYTRDAFGRILEARAGDSLQTWEYADGFPVAHTRTDADGATLTRITRDEDGRITAIDGPDGTTRYTHDDAGQLLTAVSDTHTNAWQYDTAGRLIRETRDDVERAFAYDAAGQLLTLTAPDGDTTYAYDAQGRRTRETTPAGSTQYAWDDRGWIHAITTHSPDGGQRRTELRVNALGELAEVDGTPLTWDAGSYAATPLTVGDTDVFHAPGAITGIGDTWSTGGWRGTRTTGTDDPWEALTAAHALGGGAVAISPAGGLEVAGLEWMGARAYDPTTRGFLSTDPITAPAGAAWSANPYSFAGNDPLHATDPLGLQPVTDEQLTAYANAHQGALATAGNAIGEWWNDNWEYVAGGAMVIAGGVMMATGVGGPVGAMLIGAGADTIIQKATTGEVNWGEVALSGALGAFGGAGVAARAGLTGAKAAITAGAASGGVSGGVMNTYSYLTGPGPHTVAGTLGAAGGGALAGTVLGGAGGAAGHAVSDKLMGLITHNPSADVMAMGRSMKYRVEPYAIDNGYGYYEALPKPLFNTGEKLLGHDLNESVNVWVNKKWINYQMMQGKGLVDIGAPDPALRPPGVPPLDHSPYYSMELEQVSGYGGYSQDIQSSWNLT</sequence>
<dbReference type="InterPro" id="IPR031325">
    <property type="entry name" value="RHS_repeat"/>
</dbReference>
<name>E8NAF6_MICTS</name>
<dbReference type="InterPro" id="IPR045351">
    <property type="entry name" value="DUF6531"/>
</dbReference>
<dbReference type="eggNOG" id="COG3209">
    <property type="taxonomic scope" value="Bacteria"/>
</dbReference>
<organism evidence="3 4">
    <name type="scientific">Microbacterium testaceum (strain StLB037)</name>
    <dbReference type="NCBI Taxonomy" id="979556"/>
    <lineage>
        <taxon>Bacteria</taxon>
        <taxon>Bacillati</taxon>
        <taxon>Actinomycetota</taxon>
        <taxon>Actinomycetes</taxon>
        <taxon>Micrococcales</taxon>
        <taxon>Microbacteriaceae</taxon>
        <taxon>Microbacterium</taxon>
    </lineage>
</organism>
<feature type="domain" description="DUF6531" evidence="2">
    <location>
        <begin position="293"/>
        <end position="365"/>
    </location>
</feature>
<dbReference type="PANTHER" id="PTHR32305:SF15">
    <property type="entry name" value="PROTEIN RHSA-RELATED"/>
    <property type="match status" value="1"/>
</dbReference>
<dbReference type="Pfam" id="PF05593">
    <property type="entry name" value="RHS_repeat"/>
    <property type="match status" value="10"/>
</dbReference>
<dbReference type="InterPro" id="IPR006530">
    <property type="entry name" value="YD"/>
</dbReference>
<dbReference type="InterPro" id="IPR011044">
    <property type="entry name" value="Quino_amine_DH_bsu"/>
</dbReference>
<dbReference type="Gene3D" id="2.180.10.10">
    <property type="entry name" value="RHS repeat-associated core"/>
    <property type="match status" value="6"/>
</dbReference>
<feature type="region of interest" description="Disordered" evidence="1">
    <location>
        <begin position="150"/>
        <end position="172"/>
    </location>
</feature>
<dbReference type="Pfam" id="PF20148">
    <property type="entry name" value="DUF6531"/>
    <property type="match status" value="1"/>
</dbReference>
<evidence type="ECO:0000313" key="4">
    <source>
        <dbReference type="Proteomes" id="UP000008975"/>
    </source>
</evidence>
<dbReference type="SUPFAM" id="SSF63829">
    <property type="entry name" value="Calcium-dependent phosphotriesterase"/>
    <property type="match status" value="1"/>
</dbReference>
<evidence type="ECO:0000259" key="2">
    <source>
        <dbReference type="Pfam" id="PF20148"/>
    </source>
</evidence>
<dbReference type="RefSeq" id="WP_013584737.1">
    <property type="nucleotide sequence ID" value="NC_015125.1"/>
</dbReference>
<proteinExistence type="predicted"/>
<dbReference type="PANTHER" id="PTHR32305">
    <property type="match status" value="1"/>
</dbReference>
<dbReference type="SUPFAM" id="SSF50969">
    <property type="entry name" value="YVTN repeat-like/Quinoprotein amine dehydrogenase"/>
    <property type="match status" value="1"/>
</dbReference>
<dbReference type="NCBIfam" id="TIGR03696">
    <property type="entry name" value="Rhs_assc_core"/>
    <property type="match status" value="1"/>
</dbReference>
<dbReference type="KEGG" id="mts:MTES_1648"/>
<dbReference type="Proteomes" id="UP000008975">
    <property type="component" value="Chromosome"/>
</dbReference>
<evidence type="ECO:0000256" key="1">
    <source>
        <dbReference type="SAM" id="MobiDB-lite"/>
    </source>
</evidence>
<dbReference type="InterPro" id="IPR050708">
    <property type="entry name" value="T6SS_VgrG/RHS"/>
</dbReference>
<evidence type="ECO:0000313" key="3">
    <source>
        <dbReference type="EMBL" id="BAJ74612.1"/>
    </source>
</evidence>
<dbReference type="HOGENOM" id="CLU_001417_0_0_11"/>